<dbReference type="Proteomes" id="UP000008281">
    <property type="component" value="Unassembled WGS sequence"/>
</dbReference>
<feature type="coiled-coil region" evidence="1">
    <location>
        <begin position="739"/>
        <end position="766"/>
    </location>
</feature>
<evidence type="ECO:0000313" key="4">
    <source>
        <dbReference type="Proteomes" id="UP000008281"/>
    </source>
</evidence>
<feature type="coiled-coil region" evidence="1">
    <location>
        <begin position="1163"/>
        <end position="1304"/>
    </location>
</feature>
<reference evidence="3" key="1">
    <citation type="submission" date="2007-07" db="EMBL/GenBank/DDBJ databases">
        <title>PCAP assembly of the Caenorhabditis remanei genome.</title>
        <authorList>
            <consortium name="The Caenorhabditis remanei Sequencing Consortium"/>
            <person name="Wilson R.K."/>
        </authorList>
    </citation>
    <scope>NUCLEOTIDE SEQUENCE [LARGE SCALE GENOMIC DNA]</scope>
    <source>
        <strain evidence="3">PB4641</strain>
    </source>
</reference>
<dbReference type="EMBL" id="DS268421">
    <property type="protein sequence ID" value="EFO88925.1"/>
    <property type="molecule type" value="Genomic_DNA"/>
</dbReference>
<keyword evidence="1" id="KW-0175">Coiled coil</keyword>
<feature type="coiled-coil region" evidence="1">
    <location>
        <begin position="270"/>
        <end position="389"/>
    </location>
</feature>
<keyword evidence="4" id="KW-1185">Reference proteome</keyword>
<gene>
    <name evidence="3" type="ORF">CRE_06546</name>
</gene>
<accession>E3M1H1</accession>
<dbReference type="InParanoid" id="E3M1H1"/>
<evidence type="ECO:0000313" key="3">
    <source>
        <dbReference type="EMBL" id="EFO88925.1"/>
    </source>
</evidence>
<dbReference type="OMA" id="HINESRM"/>
<protein>
    <submittedName>
        <fullName evidence="3">Uncharacterized protein</fullName>
    </submittedName>
</protein>
<feature type="coiled-coil region" evidence="1">
    <location>
        <begin position="552"/>
        <end position="704"/>
    </location>
</feature>
<dbReference type="HOGENOM" id="CLU_257543_0_0_1"/>
<sequence length="1353" mass="158824">MSSGLGCERCSNNEEWRINYTQQLDTVVADGMSIFETKTKERFENLCKVEAEKHKAEIAIWESRCHDLEDELQKRHERNQDLLFDAQHKNMEFAEEIKKMLEESKESERFLKQKISYLEDKLEQPALQKSQNAAQVDSEIKAYKKNFEAEMYAVKYENEKLKEEIIKISDNSEKNEEVMMQEIDSLTEKLEKAKHDFRVQEVTADRMIRENQQFEEVEVPKLQTEIKKLKKEVNRLNDEWMKSTLALADKKNLPKQTVDEVQKQTIEKCQESMKLQVEQYLKQISDLKNQLDTTEKKFKAQTIAKKYEHDVMEREMKEMESQLQQEKRASDKDLSEYFKRIKELKEEMREQETLLSATQRENETYQNIIHSLQQDLEDKETSVNKIQKDFEEQIIFQRALYSFLIEYTYSHITESLTSQKHVEIENLNRENAKRLEIIADLKAKLKNTDDVNYVNSKFDKQTPKAEPPSLPDFEMHEERISEQNDDANDVEMNELIVENVPVKRLFSEIQLNHLFFHFAENLELDDFEKLKKENAENVSIINTLRTQFLVDNHQFEEEIQSHQDEIEQLKSQLEGVDSLKEELREYKTKMQQQTDEMKRISKESEQLKEEKEMNARTVLNMQNKLKEAEVNIERLKLDILELEQPTQQKKADSEKLETLSGTIQDLQTQLKEQEGVIAELREKIAAQEELAAQAKVDFEKVKRERAEYYVQTICDLENELRTKDEEHAAALRDLTEKPVRSSRNDLKMLREENDNHLKTIQMLQGQLKKNFEASDLAMKELREQMVTQQKLDSQKQMENEEYLQLLKVQMKEDEDSASVLIRKLQGQLIAAEDSECRRLQDIQQLKQENSLQLETIRALDQKLLEKSVADMVENNSETLKVKNEHLLKMTQNLQETIITKEANANTTIHELQQQILAQKNLIVQTAEEMGNLKKENASVTKNILDLQMKLEQSEAADKGDIDDRIVVELKKQIQVQQSQISEKDSDYEKLSNQVTHYLDTIHCLQNRITNDKANSDGVIRDLEEKIVNQQKQADDLERMRNENSRELDNIPSLSDENSEKTEREELERIVEDHREQIGRLMHQLEHAGATINQLRQEIEEIQQRFRQEILASQFLNDENSRQLSEKSAEIEALKNHMGENARLLKSFQTIEKQLSELTIADSKMKERIQIQQAEISRKESEKNQLWSRINQHTNTIKNLENSLISIRGEAEATIAQLRWECAQKERRLLSEIKSLADQLVASDKWAEEQEEDLNDTIRALEARLKTVITQNSNSTAVAHTDDKIWALETKLNNSNNDVKRLTNDLVKAKSWVSELKIQHEEQVKMMQDQIQKLGGASINEEEMVKHELAAEKF</sequence>
<feature type="region of interest" description="Disordered" evidence="2">
    <location>
        <begin position="1030"/>
        <end position="1063"/>
    </location>
</feature>
<evidence type="ECO:0000256" key="2">
    <source>
        <dbReference type="SAM" id="MobiDB-lite"/>
    </source>
</evidence>
<feature type="coiled-coil region" evidence="1">
    <location>
        <begin position="144"/>
        <end position="239"/>
    </location>
</feature>
<evidence type="ECO:0000256" key="1">
    <source>
        <dbReference type="SAM" id="Coils"/>
    </source>
</evidence>
<feature type="coiled-coil region" evidence="1">
    <location>
        <begin position="51"/>
        <end position="114"/>
    </location>
</feature>
<name>E3M1H1_CAERE</name>
<dbReference type="STRING" id="31234.E3M1H1"/>
<proteinExistence type="predicted"/>
<feature type="compositionally biased region" description="Basic and acidic residues" evidence="2">
    <location>
        <begin position="1030"/>
        <end position="1048"/>
    </location>
</feature>
<organism evidence="4">
    <name type="scientific">Caenorhabditis remanei</name>
    <name type="common">Caenorhabditis vulgaris</name>
    <dbReference type="NCBI Taxonomy" id="31234"/>
    <lineage>
        <taxon>Eukaryota</taxon>
        <taxon>Metazoa</taxon>
        <taxon>Ecdysozoa</taxon>
        <taxon>Nematoda</taxon>
        <taxon>Chromadorea</taxon>
        <taxon>Rhabditida</taxon>
        <taxon>Rhabditina</taxon>
        <taxon>Rhabditomorpha</taxon>
        <taxon>Rhabditoidea</taxon>
        <taxon>Rhabditidae</taxon>
        <taxon>Peloderinae</taxon>
        <taxon>Caenorhabditis</taxon>
    </lineage>
</organism>